<keyword evidence="3" id="KW-0804">Transcription</keyword>
<name>A0A4V6XVX8_STECR</name>
<evidence type="ECO:0000256" key="4">
    <source>
        <dbReference type="ARBA" id="ARBA00023242"/>
    </source>
</evidence>
<dbReference type="Proteomes" id="UP000298663">
    <property type="component" value="Unassembled WGS sequence"/>
</dbReference>
<feature type="region of interest" description="Disordered" evidence="6">
    <location>
        <begin position="1"/>
        <end position="40"/>
    </location>
</feature>
<protein>
    <recommendedName>
        <fullName evidence="9">Transcription initiation factor TFIID subunit 10</fullName>
    </recommendedName>
</protein>
<evidence type="ECO:0000313" key="7">
    <source>
        <dbReference type="EMBL" id="TKR70765.1"/>
    </source>
</evidence>
<dbReference type="GO" id="GO:1990841">
    <property type="term" value="F:promoter-specific chromatin binding"/>
    <property type="evidence" value="ECO:0007669"/>
    <property type="project" value="TreeGrafter"/>
</dbReference>
<evidence type="ECO:0000256" key="1">
    <source>
        <dbReference type="ARBA" id="ARBA00004123"/>
    </source>
</evidence>
<keyword evidence="4" id="KW-0539">Nucleus</keyword>
<dbReference type="AlphaFoldDB" id="A0A4V6XVX8"/>
<feature type="compositionally biased region" description="Basic and acidic residues" evidence="6">
    <location>
        <begin position="1"/>
        <end position="18"/>
    </location>
</feature>
<sequence>MDLKDWDSGHESGCDARETSLSCDESISTRHSSEFEPHFRREAPLPRDPLAAICAQEPILPDAVVAFYAERLGIDVEATDPRVIRLVSLAAQKFIADIVVDAAWLNRLRNTSRVPRDQHDLQTCLTMSVLNDALEDHGIVEPMKSEIQREPKK</sequence>
<dbReference type="CDD" id="cd07982">
    <property type="entry name" value="HFD_TAF10"/>
    <property type="match status" value="1"/>
</dbReference>
<reference evidence="7 8" key="2">
    <citation type="journal article" date="2019" name="G3 (Bethesda)">
        <title>Hybrid Assembly of the Genome of the Entomopathogenic Nematode Steinernema carpocapsae Identifies the X-Chromosome.</title>
        <authorList>
            <person name="Serra L."/>
            <person name="Macchietto M."/>
            <person name="Macias-Munoz A."/>
            <person name="McGill C.J."/>
            <person name="Rodriguez I.M."/>
            <person name="Rodriguez B."/>
            <person name="Murad R."/>
            <person name="Mortazavi A."/>
        </authorList>
    </citation>
    <scope>NUCLEOTIDE SEQUENCE [LARGE SCALE GENOMIC DNA]</scope>
    <source>
        <strain evidence="7 8">ALL</strain>
    </source>
</reference>
<comment type="similarity">
    <text evidence="5">Belongs to the TAF10 family.</text>
</comment>
<evidence type="ECO:0000256" key="3">
    <source>
        <dbReference type="ARBA" id="ARBA00023163"/>
    </source>
</evidence>
<reference evidence="7 8" key="1">
    <citation type="journal article" date="2015" name="Genome Biol.">
        <title>Comparative genomics of Steinernema reveals deeply conserved gene regulatory networks.</title>
        <authorList>
            <person name="Dillman A.R."/>
            <person name="Macchietto M."/>
            <person name="Porter C.F."/>
            <person name="Rogers A."/>
            <person name="Williams B."/>
            <person name="Antoshechkin I."/>
            <person name="Lee M.M."/>
            <person name="Goodwin Z."/>
            <person name="Lu X."/>
            <person name="Lewis E.E."/>
            <person name="Goodrich-Blair H."/>
            <person name="Stock S.P."/>
            <person name="Adams B.J."/>
            <person name="Sternberg P.W."/>
            <person name="Mortazavi A."/>
        </authorList>
    </citation>
    <scope>NUCLEOTIDE SEQUENCE [LARGE SCALE GENOMIC DNA]</scope>
    <source>
        <strain evidence="7 8">ALL</strain>
    </source>
</reference>
<proteinExistence type="inferred from homology"/>
<dbReference type="GO" id="GO:0016251">
    <property type="term" value="F:RNA polymerase II general transcription initiation factor activity"/>
    <property type="evidence" value="ECO:0007669"/>
    <property type="project" value="TreeGrafter"/>
</dbReference>
<dbReference type="STRING" id="34508.A0A4V6XVX8"/>
<dbReference type="GO" id="GO:0006367">
    <property type="term" value="P:transcription initiation at RNA polymerase II promoter"/>
    <property type="evidence" value="ECO:0007669"/>
    <property type="project" value="TreeGrafter"/>
</dbReference>
<evidence type="ECO:0000256" key="5">
    <source>
        <dbReference type="ARBA" id="ARBA00025730"/>
    </source>
</evidence>
<dbReference type="PANTHER" id="PTHR21242">
    <property type="entry name" value="TRANSCRIPTION INITIATION FACTOR TFIID SUBUNIT 10"/>
    <property type="match status" value="1"/>
</dbReference>
<dbReference type="Pfam" id="PF03540">
    <property type="entry name" value="TAF10"/>
    <property type="match status" value="1"/>
</dbReference>
<dbReference type="PANTHER" id="PTHR21242:SF0">
    <property type="entry name" value="TRANSCRIPTION INITIATION FACTOR TFIID SUBUNIT 10"/>
    <property type="match status" value="1"/>
</dbReference>
<keyword evidence="2" id="KW-0805">Transcription regulation</keyword>
<gene>
    <name evidence="7" type="ORF">L596_022746</name>
</gene>
<keyword evidence="8" id="KW-1185">Reference proteome</keyword>
<comment type="subcellular location">
    <subcellularLocation>
        <location evidence="1">Nucleus</location>
    </subcellularLocation>
</comment>
<dbReference type="InterPro" id="IPR003923">
    <property type="entry name" value="TAF10"/>
</dbReference>
<evidence type="ECO:0000256" key="2">
    <source>
        <dbReference type="ARBA" id="ARBA00023015"/>
    </source>
</evidence>
<evidence type="ECO:0000313" key="8">
    <source>
        <dbReference type="Proteomes" id="UP000298663"/>
    </source>
</evidence>
<dbReference type="GO" id="GO:0000124">
    <property type="term" value="C:SAGA complex"/>
    <property type="evidence" value="ECO:0007669"/>
    <property type="project" value="TreeGrafter"/>
</dbReference>
<dbReference type="OrthoDB" id="154356at2759"/>
<comment type="caution">
    <text evidence="7">The sequence shown here is derived from an EMBL/GenBank/DDBJ whole genome shotgun (WGS) entry which is preliminary data.</text>
</comment>
<dbReference type="GO" id="GO:0005669">
    <property type="term" value="C:transcription factor TFIID complex"/>
    <property type="evidence" value="ECO:0007669"/>
    <property type="project" value="TreeGrafter"/>
</dbReference>
<evidence type="ECO:0008006" key="9">
    <source>
        <dbReference type="Google" id="ProtNLM"/>
    </source>
</evidence>
<dbReference type="EMBL" id="AZBU02000007">
    <property type="protein sequence ID" value="TKR70765.1"/>
    <property type="molecule type" value="Genomic_DNA"/>
</dbReference>
<accession>A0A4V6XVX8</accession>
<feature type="compositionally biased region" description="Basic and acidic residues" evidence="6">
    <location>
        <begin position="27"/>
        <end position="40"/>
    </location>
</feature>
<evidence type="ECO:0000256" key="6">
    <source>
        <dbReference type="SAM" id="MobiDB-lite"/>
    </source>
</evidence>
<organism evidence="7 8">
    <name type="scientific">Steinernema carpocapsae</name>
    <name type="common">Entomopathogenic nematode</name>
    <dbReference type="NCBI Taxonomy" id="34508"/>
    <lineage>
        <taxon>Eukaryota</taxon>
        <taxon>Metazoa</taxon>
        <taxon>Ecdysozoa</taxon>
        <taxon>Nematoda</taxon>
        <taxon>Chromadorea</taxon>
        <taxon>Rhabditida</taxon>
        <taxon>Tylenchina</taxon>
        <taxon>Panagrolaimomorpha</taxon>
        <taxon>Strongyloidoidea</taxon>
        <taxon>Steinernematidae</taxon>
        <taxon>Steinernema</taxon>
    </lineage>
</organism>